<dbReference type="OrthoDB" id="9777768at2"/>
<protein>
    <submittedName>
        <fullName evidence="11">Phosphoglycerol transferase MdoB</fullName>
    </submittedName>
</protein>
<evidence type="ECO:0000256" key="4">
    <source>
        <dbReference type="ARBA" id="ARBA00022989"/>
    </source>
</evidence>
<keyword evidence="11" id="KW-0808">Transferase</keyword>
<dbReference type="GO" id="GO:0005886">
    <property type="term" value="C:plasma membrane"/>
    <property type="evidence" value="ECO:0007669"/>
    <property type="project" value="UniProtKB-SubCell"/>
</dbReference>
<dbReference type="Gene3D" id="3.40.720.10">
    <property type="entry name" value="Alkaline Phosphatase, subunit A"/>
    <property type="match status" value="1"/>
</dbReference>
<feature type="transmembrane region" description="Helical" evidence="9">
    <location>
        <begin position="49"/>
        <end position="69"/>
    </location>
</feature>
<feature type="binding site" evidence="8">
    <location>
        <position position="484"/>
    </location>
    <ligand>
        <name>Mn(2+)</name>
        <dbReference type="ChEBI" id="CHEBI:29035"/>
    </ligand>
</feature>
<dbReference type="Gene3D" id="3.30.1120.80">
    <property type="match status" value="1"/>
</dbReference>
<evidence type="ECO:0000313" key="12">
    <source>
        <dbReference type="Proteomes" id="UP000199514"/>
    </source>
</evidence>
<feature type="binding site" evidence="8">
    <location>
        <position position="485"/>
    </location>
    <ligand>
        <name>Mn(2+)</name>
        <dbReference type="ChEBI" id="CHEBI:29035"/>
    </ligand>
</feature>
<dbReference type="GO" id="GO:0046872">
    <property type="term" value="F:metal ion binding"/>
    <property type="evidence" value="ECO:0007669"/>
    <property type="project" value="UniProtKB-KW"/>
</dbReference>
<evidence type="ECO:0000259" key="10">
    <source>
        <dbReference type="Pfam" id="PF00884"/>
    </source>
</evidence>
<evidence type="ECO:0000313" key="11">
    <source>
        <dbReference type="EMBL" id="SFB74923.1"/>
    </source>
</evidence>
<dbReference type="STRING" id="927664.SAMN05421780_101257"/>
<feature type="active site" evidence="6">
    <location>
        <position position="312"/>
    </location>
</feature>
<comment type="subcellular location">
    <subcellularLocation>
        <location evidence="1">Cell membrane</location>
        <topology evidence="1">Multi-pass membrane protein</topology>
    </subcellularLocation>
</comment>
<feature type="transmembrane region" description="Helical" evidence="9">
    <location>
        <begin position="7"/>
        <end position="29"/>
    </location>
</feature>
<name>A0A1I1DQT4_9BACT</name>
<keyword evidence="7" id="KW-0464">Manganese</keyword>
<evidence type="ECO:0000256" key="2">
    <source>
        <dbReference type="ARBA" id="ARBA00022475"/>
    </source>
</evidence>
<dbReference type="EMBL" id="FOLE01000001">
    <property type="protein sequence ID" value="SFB74923.1"/>
    <property type="molecule type" value="Genomic_DNA"/>
</dbReference>
<evidence type="ECO:0000256" key="8">
    <source>
        <dbReference type="PIRSR" id="PIRSR005091-3"/>
    </source>
</evidence>
<dbReference type="GO" id="GO:0016740">
    <property type="term" value="F:transferase activity"/>
    <property type="evidence" value="ECO:0007669"/>
    <property type="project" value="UniProtKB-KW"/>
</dbReference>
<evidence type="ECO:0000256" key="3">
    <source>
        <dbReference type="ARBA" id="ARBA00022692"/>
    </source>
</evidence>
<dbReference type="Proteomes" id="UP000199514">
    <property type="component" value="Unassembled WGS sequence"/>
</dbReference>
<proteinExistence type="predicted"/>
<keyword evidence="12" id="KW-1185">Reference proteome</keyword>
<organism evidence="11 12">
    <name type="scientific">Flexibacter flexilis DSM 6793</name>
    <dbReference type="NCBI Taxonomy" id="927664"/>
    <lineage>
        <taxon>Bacteria</taxon>
        <taxon>Pseudomonadati</taxon>
        <taxon>Bacteroidota</taxon>
        <taxon>Cytophagia</taxon>
        <taxon>Cytophagales</taxon>
        <taxon>Flexibacteraceae</taxon>
        <taxon>Flexibacter</taxon>
    </lineage>
</organism>
<dbReference type="SUPFAM" id="SSF53649">
    <property type="entry name" value="Alkaline phosphatase-like"/>
    <property type="match status" value="1"/>
</dbReference>
<evidence type="ECO:0000256" key="9">
    <source>
        <dbReference type="SAM" id="Phobius"/>
    </source>
</evidence>
<reference evidence="11 12" key="1">
    <citation type="submission" date="2016-10" db="EMBL/GenBank/DDBJ databases">
        <authorList>
            <person name="de Groot N.N."/>
        </authorList>
    </citation>
    <scope>NUCLEOTIDE SEQUENCE [LARGE SCALE GENOMIC DNA]</scope>
    <source>
        <strain evidence="11 12">DSM 6793</strain>
    </source>
</reference>
<keyword evidence="5 9" id="KW-0472">Membrane</keyword>
<dbReference type="InterPro" id="IPR000917">
    <property type="entry name" value="Sulfatase_N"/>
</dbReference>
<keyword evidence="3 9" id="KW-0812">Transmembrane</keyword>
<feature type="binding site" evidence="7">
    <location>
        <position position="430"/>
    </location>
    <ligand>
        <name>substrate</name>
    </ligand>
</feature>
<dbReference type="PANTHER" id="PTHR47371">
    <property type="entry name" value="LIPOTEICHOIC ACID SYNTHASE"/>
    <property type="match status" value="1"/>
</dbReference>
<gene>
    <name evidence="11" type="ORF">SAMN05421780_101257</name>
</gene>
<keyword evidence="4 9" id="KW-1133">Transmembrane helix</keyword>
<feature type="binding site" evidence="8">
    <location>
        <position position="272"/>
    </location>
    <ligand>
        <name>Mn(2+)</name>
        <dbReference type="ChEBI" id="CHEBI:29035"/>
    </ligand>
</feature>
<dbReference type="PIRSF" id="PIRSF005091">
    <property type="entry name" value="Mmb_sulf_HI1246"/>
    <property type="match status" value="1"/>
</dbReference>
<dbReference type="Pfam" id="PF00884">
    <property type="entry name" value="Sulfatase"/>
    <property type="match status" value="1"/>
</dbReference>
<accession>A0A1I1DQT4</accession>
<feature type="transmembrane region" description="Helical" evidence="9">
    <location>
        <begin position="131"/>
        <end position="151"/>
    </location>
</feature>
<evidence type="ECO:0000256" key="1">
    <source>
        <dbReference type="ARBA" id="ARBA00004651"/>
    </source>
</evidence>
<evidence type="ECO:0000256" key="6">
    <source>
        <dbReference type="PIRSR" id="PIRSR005091-1"/>
    </source>
</evidence>
<dbReference type="CDD" id="cd16015">
    <property type="entry name" value="LTA_synthase"/>
    <property type="match status" value="1"/>
</dbReference>
<dbReference type="RefSeq" id="WP_091506026.1">
    <property type="nucleotide sequence ID" value="NZ_FOLE01000001.1"/>
</dbReference>
<sequence length="615" mass="69722">MRKILFLLQYYAFTILFFVVAKAIFLLYLHAQADALDVRTIGQLFWYGLRLDASFAAYWCMLPFLLIAVTDYTGQFYPKFLKIYTGIILFLMTLIVVADLEIYREWGSHLNATPLLYLASPREALAASGNAPMLLLVSIFVVFFGVFYWLFSRWLVWSWDKIKPSSWKFAPVFLLLTAMLIIPMRGGLQLIPINQSASYFSANRFANQAAVNAAWNLMHALTHRASKQNPYTFFSDNVAAQRVKNLYQNKSKNTNNQWIKVKNPNVLLIVWESATAKVFGSLGGEKGITPQFDSLAKQGILFSNCYASGDRSDKGLVSILSGFPAQPTTSIISYPDKTRHLPHLCADLRKEGYQTAFYYGGEPEFANMRSYFFNGGFEKIIGKNDFSAKDCNSKWGAHDHIVLNKMLADLNQRPNADKPFFYTLFTLSSHEPFEVPDEKPLTNASEEQLFLNAHRYTDRSIGAFVAQAQKQDWWKNTVVVIIADHGHRLPHESPNHAPEKFTIPMLWLGGALAVQDTVIQTVCNQTDLAATLLQQLHVQPQKPYAWSQNIATLAPENAFAFYAFNDGAGWIRPDSRRAWDNVGKSLIFEMGTPDTAATANLKAYEQRVFQEFLDK</sequence>
<dbReference type="PANTHER" id="PTHR47371:SF3">
    <property type="entry name" value="PHOSPHOGLYCEROL TRANSFERASE I"/>
    <property type="match status" value="1"/>
</dbReference>
<dbReference type="InterPro" id="IPR012160">
    <property type="entry name" value="LtaS-like"/>
</dbReference>
<feature type="transmembrane region" description="Helical" evidence="9">
    <location>
        <begin position="81"/>
        <end position="98"/>
    </location>
</feature>
<dbReference type="InterPro" id="IPR050448">
    <property type="entry name" value="OpgB/LTA_synthase_biosynth"/>
</dbReference>
<feature type="domain" description="Sulfatase N-terminal" evidence="10">
    <location>
        <begin position="264"/>
        <end position="537"/>
    </location>
</feature>
<evidence type="ECO:0000256" key="5">
    <source>
        <dbReference type="ARBA" id="ARBA00023136"/>
    </source>
</evidence>
<dbReference type="InterPro" id="IPR017850">
    <property type="entry name" value="Alkaline_phosphatase_core_sf"/>
</dbReference>
<keyword evidence="2" id="KW-1003">Cell membrane</keyword>
<feature type="transmembrane region" description="Helical" evidence="9">
    <location>
        <begin position="172"/>
        <end position="191"/>
    </location>
</feature>
<evidence type="ECO:0000256" key="7">
    <source>
        <dbReference type="PIRSR" id="PIRSR005091-2"/>
    </source>
</evidence>
<keyword evidence="7" id="KW-0479">Metal-binding</keyword>
<dbReference type="AlphaFoldDB" id="A0A1I1DQT4"/>